<dbReference type="PANTHER" id="PTHR23022">
    <property type="entry name" value="TRANSPOSABLE ELEMENT-RELATED"/>
    <property type="match status" value="1"/>
</dbReference>
<feature type="non-terminal residue" evidence="3">
    <location>
        <position position="1"/>
    </location>
</feature>
<dbReference type="SUPFAM" id="SSF46689">
    <property type="entry name" value="Homeodomain-like"/>
    <property type="match status" value="1"/>
</dbReference>
<dbReference type="InterPro" id="IPR009057">
    <property type="entry name" value="Homeodomain-like_sf"/>
</dbReference>
<dbReference type="Pfam" id="PF13358">
    <property type="entry name" value="DDE_3"/>
    <property type="match status" value="1"/>
</dbReference>
<protein>
    <recommendedName>
        <fullName evidence="5">Transposase</fullName>
    </recommendedName>
</protein>
<dbReference type="PANTHER" id="PTHR23022:SF134">
    <property type="entry name" value="TRANSPOSABLE ELEMENT TC1 TRANSPOSASE"/>
    <property type="match status" value="1"/>
</dbReference>
<feature type="domain" description="Tc1-like transposase DDE" evidence="2">
    <location>
        <begin position="123"/>
        <end position="267"/>
    </location>
</feature>
<dbReference type="InterPro" id="IPR038717">
    <property type="entry name" value="Tc1-like_DDE_dom"/>
</dbReference>
<dbReference type="InterPro" id="IPR047655">
    <property type="entry name" value="Transpos_IS630-like"/>
</dbReference>
<dbReference type="InterPro" id="IPR036397">
    <property type="entry name" value="RNaseH_sf"/>
</dbReference>
<dbReference type="InterPro" id="IPR002492">
    <property type="entry name" value="Transposase_Tc1-like"/>
</dbReference>
<dbReference type="GO" id="GO:0015074">
    <property type="term" value="P:DNA integration"/>
    <property type="evidence" value="ECO:0007669"/>
    <property type="project" value="InterPro"/>
</dbReference>
<proteinExistence type="predicted"/>
<feature type="domain" description="Transposase Tc1-like" evidence="1">
    <location>
        <begin position="46"/>
        <end position="117"/>
    </location>
</feature>
<evidence type="ECO:0000259" key="1">
    <source>
        <dbReference type="Pfam" id="PF01498"/>
    </source>
</evidence>
<evidence type="ECO:0000313" key="4">
    <source>
        <dbReference type="Proteomes" id="UP000663828"/>
    </source>
</evidence>
<dbReference type="NCBIfam" id="NF033545">
    <property type="entry name" value="transpos_IS630"/>
    <property type="match status" value="1"/>
</dbReference>
<dbReference type="GO" id="GO:0003677">
    <property type="term" value="F:DNA binding"/>
    <property type="evidence" value="ECO:0007669"/>
    <property type="project" value="InterPro"/>
</dbReference>
<sequence>SNKDISEYINCSVKTVRHWIDRWEENEDLCDLSRTGRPRATSAKTDSKIIQIAKNVQNVTSDEICNTLEKEGVDINARTIRRRLRENGGSYGPPTKKPLLKETHREQRLIWAQQHKNYNWNNVIFTDEKTFKLGNSGRKVWRFPGVKKVVRTVKHPPKLHVWGCFSRNGFGRLIVFDQNLTGELMCELYESGLISTAEDQFPEGPTSWFLQEDNDPKHKSRVALDWKYDNQIQVLPWPAASPDQNPIENVWSIMKDILSKKTIGTLHEFEQEIIATWNSLSNDLAVTLVDSMKKRVQCLIEAKGDYTSY</sequence>
<evidence type="ECO:0000313" key="3">
    <source>
        <dbReference type="EMBL" id="CAF1683145.1"/>
    </source>
</evidence>
<organism evidence="3 4">
    <name type="scientific">Adineta ricciae</name>
    <name type="common">Rotifer</name>
    <dbReference type="NCBI Taxonomy" id="249248"/>
    <lineage>
        <taxon>Eukaryota</taxon>
        <taxon>Metazoa</taxon>
        <taxon>Spiralia</taxon>
        <taxon>Gnathifera</taxon>
        <taxon>Rotifera</taxon>
        <taxon>Eurotatoria</taxon>
        <taxon>Bdelloidea</taxon>
        <taxon>Adinetida</taxon>
        <taxon>Adinetidae</taxon>
        <taxon>Adineta</taxon>
    </lineage>
</organism>
<dbReference type="Proteomes" id="UP000663828">
    <property type="component" value="Unassembled WGS sequence"/>
</dbReference>
<name>A0A816H9G5_ADIRI</name>
<dbReference type="Pfam" id="PF01498">
    <property type="entry name" value="HTH_Tnp_Tc3_2"/>
    <property type="match status" value="1"/>
</dbReference>
<dbReference type="Gene3D" id="3.30.420.10">
    <property type="entry name" value="Ribonuclease H-like superfamily/Ribonuclease H"/>
    <property type="match status" value="1"/>
</dbReference>
<accession>A0A816H9G5</accession>
<dbReference type="EMBL" id="CAJNOR010015744">
    <property type="protein sequence ID" value="CAF1683145.1"/>
    <property type="molecule type" value="Genomic_DNA"/>
</dbReference>
<dbReference type="GO" id="GO:0006313">
    <property type="term" value="P:DNA transposition"/>
    <property type="evidence" value="ECO:0007669"/>
    <property type="project" value="InterPro"/>
</dbReference>
<keyword evidence="4" id="KW-1185">Reference proteome</keyword>
<reference evidence="3" key="1">
    <citation type="submission" date="2021-02" db="EMBL/GenBank/DDBJ databases">
        <authorList>
            <person name="Nowell W R."/>
        </authorList>
    </citation>
    <scope>NUCLEOTIDE SEQUENCE</scope>
</reference>
<dbReference type="InterPro" id="IPR052338">
    <property type="entry name" value="Transposase_5"/>
</dbReference>
<evidence type="ECO:0008006" key="5">
    <source>
        <dbReference type="Google" id="ProtNLM"/>
    </source>
</evidence>
<gene>
    <name evidence="3" type="ORF">XAT740_LOCUS61107</name>
</gene>
<dbReference type="AlphaFoldDB" id="A0A816H9G5"/>
<evidence type="ECO:0000259" key="2">
    <source>
        <dbReference type="Pfam" id="PF13358"/>
    </source>
</evidence>
<comment type="caution">
    <text evidence="3">The sequence shown here is derived from an EMBL/GenBank/DDBJ whole genome shotgun (WGS) entry which is preliminary data.</text>
</comment>